<feature type="active site" description="Charge relay system" evidence="5">
    <location>
        <position position="102"/>
    </location>
</feature>
<keyword evidence="7" id="KW-0812">Transmembrane</keyword>
<name>A0A372GEW3_9ACTN</name>
<dbReference type="InterPro" id="IPR023827">
    <property type="entry name" value="Peptidase_S8_Asp-AS"/>
</dbReference>
<feature type="transmembrane region" description="Helical" evidence="7">
    <location>
        <begin position="377"/>
        <end position="399"/>
    </location>
</feature>
<dbReference type="SUPFAM" id="SSF52743">
    <property type="entry name" value="Subtilisin-like"/>
    <property type="match status" value="1"/>
</dbReference>
<feature type="active site" description="Charge relay system" evidence="5">
    <location>
        <position position="292"/>
    </location>
</feature>
<comment type="caution">
    <text evidence="9">The sequence shown here is derived from an EMBL/GenBank/DDBJ whole genome shotgun (WGS) entry which is preliminary data.</text>
</comment>
<feature type="active site" description="Charge relay system" evidence="5">
    <location>
        <position position="132"/>
    </location>
</feature>
<keyword evidence="7" id="KW-1133">Transmembrane helix</keyword>
<organism evidence="9 10">
    <name type="scientific">Actinomadura spongiicola</name>
    <dbReference type="NCBI Taxonomy" id="2303421"/>
    <lineage>
        <taxon>Bacteria</taxon>
        <taxon>Bacillati</taxon>
        <taxon>Actinomycetota</taxon>
        <taxon>Actinomycetes</taxon>
        <taxon>Streptosporangiales</taxon>
        <taxon>Thermomonosporaceae</taxon>
        <taxon>Actinomadura</taxon>
    </lineage>
</organism>
<evidence type="ECO:0000256" key="2">
    <source>
        <dbReference type="ARBA" id="ARBA00022670"/>
    </source>
</evidence>
<proteinExistence type="inferred from homology"/>
<accession>A0A372GEW3</accession>
<dbReference type="InterPro" id="IPR050131">
    <property type="entry name" value="Peptidase_S8_subtilisin-like"/>
</dbReference>
<dbReference type="AlphaFoldDB" id="A0A372GEW3"/>
<dbReference type="Proteomes" id="UP000262882">
    <property type="component" value="Unassembled WGS sequence"/>
</dbReference>
<reference evidence="9 10" key="1">
    <citation type="submission" date="2018-08" db="EMBL/GenBank/DDBJ databases">
        <title>Actinomadura spongicola sp. nov., isolated from marine sponge Leucetta chagosensis.</title>
        <authorList>
            <person name="Li L."/>
            <person name="Lin H.W."/>
        </authorList>
    </citation>
    <scope>NUCLEOTIDE SEQUENCE [LARGE SCALE GENOMIC DNA]</scope>
    <source>
        <strain evidence="9 10">LHW52907</strain>
    </source>
</reference>
<dbReference type="InterPro" id="IPR023828">
    <property type="entry name" value="Peptidase_S8_Ser-AS"/>
</dbReference>
<dbReference type="PROSITE" id="PS51892">
    <property type="entry name" value="SUBTILASE"/>
    <property type="match status" value="1"/>
</dbReference>
<dbReference type="InterPro" id="IPR000209">
    <property type="entry name" value="Peptidase_S8/S53_dom"/>
</dbReference>
<evidence type="ECO:0000256" key="6">
    <source>
        <dbReference type="RuleBase" id="RU003355"/>
    </source>
</evidence>
<dbReference type="PROSITE" id="PS00136">
    <property type="entry name" value="SUBTILASE_ASP"/>
    <property type="match status" value="1"/>
</dbReference>
<keyword evidence="2 5" id="KW-0645">Protease</keyword>
<evidence type="ECO:0000259" key="8">
    <source>
        <dbReference type="Pfam" id="PF00082"/>
    </source>
</evidence>
<feature type="domain" description="Peptidase S8/S53" evidence="8">
    <location>
        <begin position="93"/>
        <end position="328"/>
    </location>
</feature>
<dbReference type="PANTHER" id="PTHR43806:SF11">
    <property type="entry name" value="CEREVISIN-RELATED"/>
    <property type="match status" value="1"/>
</dbReference>
<evidence type="ECO:0000256" key="3">
    <source>
        <dbReference type="ARBA" id="ARBA00022801"/>
    </source>
</evidence>
<dbReference type="EMBL" id="QVNQ01000006">
    <property type="protein sequence ID" value="RFS83613.1"/>
    <property type="molecule type" value="Genomic_DNA"/>
</dbReference>
<dbReference type="PROSITE" id="PS00137">
    <property type="entry name" value="SUBTILASE_HIS"/>
    <property type="match status" value="1"/>
</dbReference>
<comment type="similarity">
    <text evidence="1 5 6">Belongs to the peptidase S8 family.</text>
</comment>
<evidence type="ECO:0000313" key="9">
    <source>
        <dbReference type="EMBL" id="RFS83613.1"/>
    </source>
</evidence>
<keyword evidence="3 5" id="KW-0378">Hydrolase</keyword>
<dbReference type="PANTHER" id="PTHR43806">
    <property type="entry name" value="PEPTIDASE S8"/>
    <property type="match status" value="1"/>
</dbReference>
<evidence type="ECO:0000256" key="7">
    <source>
        <dbReference type="SAM" id="Phobius"/>
    </source>
</evidence>
<keyword evidence="7" id="KW-0472">Membrane</keyword>
<gene>
    <name evidence="9" type="ORF">D0T12_21580</name>
</gene>
<dbReference type="PROSITE" id="PS00138">
    <property type="entry name" value="SUBTILASE_SER"/>
    <property type="match status" value="1"/>
</dbReference>
<keyword evidence="10" id="KW-1185">Reference proteome</keyword>
<dbReference type="Gene3D" id="3.40.50.200">
    <property type="entry name" value="Peptidase S8/S53 domain"/>
    <property type="match status" value="1"/>
</dbReference>
<evidence type="ECO:0000256" key="4">
    <source>
        <dbReference type="ARBA" id="ARBA00022825"/>
    </source>
</evidence>
<dbReference type="InterPro" id="IPR036852">
    <property type="entry name" value="Peptidase_S8/S53_dom_sf"/>
</dbReference>
<evidence type="ECO:0000256" key="1">
    <source>
        <dbReference type="ARBA" id="ARBA00011073"/>
    </source>
</evidence>
<evidence type="ECO:0000256" key="5">
    <source>
        <dbReference type="PROSITE-ProRule" id="PRU01240"/>
    </source>
</evidence>
<evidence type="ECO:0000313" key="10">
    <source>
        <dbReference type="Proteomes" id="UP000262882"/>
    </source>
</evidence>
<sequence length="406" mass="42494">MVVPNVRKMSSRERIGCLSIMPRVPGGRPMRRPSTLSLASALALCAAFAFPLSAQAAACEQELVYGSPAQELPPQLWPQERLNFTDVWQHTRGAGVKVAVVDSGVDTAHPQLRGHVKAFDVTTSGLKDCVGHGTAVAGIIGAADMRDKGIPFVGVAPEAEMVSVKMAVKASGNDSRWAAQAIKKAVDLGARVINISSQSPDLPDLRQAVHYAQQRDVVIVSVAGNLTDRTKQTPQKAYPASYPGVISVGALAQDGTLAGFSNTVTPVTVTAPGQSVISTWPRGSYKLDDGTSLAAPYIAGTAALIRAFNPNLTYQQVKHRIETTADGAQAQGTGSGVVNPLRAVTTVETTTGKAPPPNIHRVSIDQPLPKDTVGRNLALSITAAALATAAIIATAAVVIPHTRHRP</sequence>
<dbReference type="GO" id="GO:0004252">
    <property type="term" value="F:serine-type endopeptidase activity"/>
    <property type="evidence" value="ECO:0007669"/>
    <property type="project" value="UniProtKB-UniRule"/>
</dbReference>
<keyword evidence="4 5" id="KW-0720">Serine protease</keyword>
<dbReference type="InterPro" id="IPR022398">
    <property type="entry name" value="Peptidase_S8_His-AS"/>
</dbReference>
<dbReference type="Pfam" id="PF00082">
    <property type="entry name" value="Peptidase_S8"/>
    <property type="match status" value="1"/>
</dbReference>
<dbReference type="PRINTS" id="PR00723">
    <property type="entry name" value="SUBTILISIN"/>
</dbReference>
<dbReference type="InterPro" id="IPR015500">
    <property type="entry name" value="Peptidase_S8_subtilisin-rel"/>
</dbReference>
<protein>
    <recommendedName>
        <fullName evidence="8">Peptidase S8/S53 domain-containing protein</fullName>
    </recommendedName>
</protein>
<dbReference type="GO" id="GO:0006508">
    <property type="term" value="P:proteolysis"/>
    <property type="evidence" value="ECO:0007669"/>
    <property type="project" value="UniProtKB-KW"/>
</dbReference>